<reference evidence="2" key="2">
    <citation type="journal article" date="2021" name="PeerJ">
        <title>Extensive microbial diversity within the chicken gut microbiome revealed by metagenomics and culture.</title>
        <authorList>
            <person name="Gilroy R."/>
            <person name="Ravi A."/>
            <person name="Getino M."/>
            <person name="Pursley I."/>
            <person name="Horton D.L."/>
            <person name="Alikhan N.F."/>
            <person name="Baker D."/>
            <person name="Gharbi K."/>
            <person name="Hall N."/>
            <person name="Watson M."/>
            <person name="Adriaenssens E.M."/>
            <person name="Foster-Nyarko E."/>
            <person name="Jarju S."/>
            <person name="Secka A."/>
            <person name="Antonio M."/>
            <person name="Oren A."/>
            <person name="Chaudhuri R.R."/>
            <person name="La Ragione R."/>
            <person name="Hildebrand F."/>
            <person name="Pallen M.J."/>
        </authorList>
    </citation>
    <scope>NUCLEOTIDE SEQUENCE</scope>
    <source>
        <strain evidence="2">ChiSxjej2B14-8506</strain>
    </source>
</reference>
<dbReference type="PANTHER" id="PTHR30041">
    <property type="entry name" value="ARSENATE REDUCTASE"/>
    <property type="match status" value="1"/>
</dbReference>
<proteinExistence type="inferred from homology"/>
<organism evidence="2 3">
    <name type="scientific">Candidatus Fimadaptatus faecigallinarum</name>
    <dbReference type="NCBI Taxonomy" id="2840814"/>
    <lineage>
        <taxon>Bacteria</taxon>
        <taxon>Bacillati</taxon>
        <taxon>Bacillota</taxon>
        <taxon>Clostridia</taxon>
        <taxon>Eubacteriales</taxon>
        <taxon>Candidatus Fimadaptatus</taxon>
    </lineage>
</organism>
<evidence type="ECO:0000256" key="1">
    <source>
        <dbReference type="PROSITE-ProRule" id="PRU01282"/>
    </source>
</evidence>
<reference evidence="2" key="1">
    <citation type="submission" date="2020-10" db="EMBL/GenBank/DDBJ databases">
        <authorList>
            <person name="Gilroy R."/>
        </authorList>
    </citation>
    <scope>NUCLEOTIDE SEQUENCE</scope>
    <source>
        <strain evidence="2">ChiSxjej2B14-8506</strain>
    </source>
</reference>
<gene>
    <name evidence="2" type="ORF">IAC59_08935</name>
</gene>
<dbReference type="AlphaFoldDB" id="A0A9D1S5N6"/>
<dbReference type="PROSITE" id="PS51353">
    <property type="entry name" value="ARSC"/>
    <property type="match status" value="1"/>
</dbReference>
<name>A0A9D1S5N6_9FIRM</name>
<dbReference type="InterPro" id="IPR006660">
    <property type="entry name" value="Arsenate_reductase-like"/>
</dbReference>
<evidence type="ECO:0000313" key="3">
    <source>
        <dbReference type="Proteomes" id="UP000824123"/>
    </source>
</evidence>
<comment type="caution">
    <text evidence="2">The sequence shown here is derived from an EMBL/GenBank/DDBJ whole genome shotgun (WGS) entry which is preliminary data.</text>
</comment>
<accession>A0A9D1S5N6</accession>
<evidence type="ECO:0000313" key="2">
    <source>
        <dbReference type="EMBL" id="HIU47363.1"/>
    </source>
</evidence>
<dbReference type="SUPFAM" id="SSF52833">
    <property type="entry name" value="Thioredoxin-like"/>
    <property type="match status" value="1"/>
</dbReference>
<sequence>MNIQIYALKRNFDVQKAERYFKERGIKYQYVDLGRKPLSARELDAISAAVGVDALIDTQSKLYAGSLLRYTNGDAHKKEQLLSDMRLLRAPIVRNGRQATVGYQPETWAGWE</sequence>
<dbReference type="InterPro" id="IPR036249">
    <property type="entry name" value="Thioredoxin-like_sf"/>
</dbReference>
<comment type="similarity">
    <text evidence="1">Belongs to the ArsC family.</text>
</comment>
<dbReference type="Pfam" id="PF03960">
    <property type="entry name" value="ArsC"/>
    <property type="match status" value="1"/>
</dbReference>
<dbReference type="EMBL" id="DVNK01000052">
    <property type="protein sequence ID" value="HIU47363.1"/>
    <property type="molecule type" value="Genomic_DNA"/>
</dbReference>
<dbReference type="Proteomes" id="UP000824123">
    <property type="component" value="Unassembled WGS sequence"/>
</dbReference>
<dbReference type="PANTHER" id="PTHR30041:SF8">
    <property type="entry name" value="PROTEIN YFFB"/>
    <property type="match status" value="1"/>
</dbReference>
<protein>
    <submittedName>
        <fullName evidence="2">ArsC family transcriptional regulator</fullName>
    </submittedName>
</protein>
<dbReference type="Gene3D" id="3.40.30.10">
    <property type="entry name" value="Glutaredoxin"/>
    <property type="match status" value="1"/>
</dbReference>